<accession>A0A2M6NRU5</accession>
<keyword evidence="3 4" id="KW-0648">Protein biosynthesis</keyword>
<name>A0A2M6NRU5_9BACT</name>
<evidence type="ECO:0000256" key="2">
    <source>
        <dbReference type="ARBA" id="ARBA00022540"/>
    </source>
</evidence>
<dbReference type="Pfam" id="PF01176">
    <property type="entry name" value="eIF-1a"/>
    <property type="match status" value="1"/>
</dbReference>
<dbReference type="GO" id="GO:0003743">
    <property type="term" value="F:translation initiation factor activity"/>
    <property type="evidence" value="ECO:0007669"/>
    <property type="project" value="UniProtKB-UniRule"/>
</dbReference>
<sequence>MGKLDKKANRKTGTVLEALPGLTFKVRLDDGKEMLAYLAGKLKIYKIRVLPGDRVTVEMTPYDERRGRIVYRGK</sequence>
<comment type="similarity">
    <text evidence="1 4">Belongs to the IF-1 family.</text>
</comment>
<dbReference type="InterPro" id="IPR004368">
    <property type="entry name" value="TIF_IF1"/>
</dbReference>
<evidence type="ECO:0000256" key="4">
    <source>
        <dbReference type="HAMAP-Rule" id="MF_00075"/>
    </source>
</evidence>
<evidence type="ECO:0000313" key="8">
    <source>
        <dbReference type="Proteomes" id="UP000228756"/>
    </source>
</evidence>
<dbReference type="SUPFAM" id="SSF50249">
    <property type="entry name" value="Nucleic acid-binding proteins"/>
    <property type="match status" value="1"/>
</dbReference>
<reference evidence="8" key="1">
    <citation type="submission" date="2017-09" db="EMBL/GenBank/DDBJ databases">
        <title>Depth-based differentiation of microbial function through sediment-hosted aquifers and enrichment of novel symbionts in the deep terrestrial subsurface.</title>
        <authorList>
            <person name="Probst A.J."/>
            <person name="Ladd B."/>
            <person name="Jarett J.K."/>
            <person name="Geller-Mcgrath D.E."/>
            <person name="Sieber C.M.K."/>
            <person name="Emerson J.B."/>
            <person name="Anantharaman K."/>
            <person name="Thomas B.C."/>
            <person name="Malmstrom R."/>
            <person name="Stieglmeier M."/>
            <person name="Klingl A."/>
            <person name="Woyke T."/>
            <person name="Ryan C.M."/>
            <person name="Banfield J.F."/>
        </authorList>
    </citation>
    <scope>NUCLEOTIDE SEQUENCE [LARGE SCALE GENOMIC DNA]</scope>
</reference>
<evidence type="ECO:0000259" key="6">
    <source>
        <dbReference type="PROSITE" id="PS50832"/>
    </source>
</evidence>
<dbReference type="InterPro" id="IPR006196">
    <property type="entry name" value="RNA-binding_domain_S1_IF1"/>
</dbReference>
<feature type="domain" description="S1-like" evidence="6">
    <location>
        <begin position="1"/>
        <end position="74"/>
    </location>
</feature>
<proteinExistence type="inferred from homology"/>
<keyword evidence="2 4" id="KW-0396">Initiation factor</keyword>
<dbReference type="PANTHER" id="PTHR33370">
    <property type="entry name" value="TRANSLATION INITIATION FACTOR IF-1, CHLOROPLASTIC"/>
    <property type="match status" value="1"/>
</dbReference>
<dbReference type="GO" id="GO:0005829">
    <property type="term" value="C:cytosol"/>
    <property type="evidence" value="ECO:0007669"/>
    <property type="project" value="TreeGrafter"/>
</dbReference>
<gene>
    <name evidence="4" type="primary">infA</name>
    <name evidence="7" type="ORF">COU42_01990</name>
</gene>
<dbReference type="PANTHER" id="PTHR33370:SF1">
    <property type="entry name" value="TRANSLATION INITIATION FACTOR IF-1, CHLOROPLASTIC"/>
    <property type="match status" value="1"/>
</dbReference>
<organism evidence="7 8">
    <name type="scientific">Candidatus Nealsonbacteria bacterium CG10_big_fil_rev_8_21_14_0_10_36_24</name>
    <dbReference type="NCBI Taxonomy" id="1974710"/>
    <lineage>
        <taxon>Bacteria</taxon>
        <taxon>Candidatus Nealsoniibacteriota</taxon>
    </lineage>
</organism>
<dbReference type="FunFam" id="2.40.50.140:FF:000002">
    <property type="entry name" value="Translation initiation factor IF-1"/>
    <property type="match status" value="1"/>
</dbReference>
<keyword evidence="4" id="KW-0694">RNA-binding</keyword>
<dbReference type="InterPro" id="IPR012340">
    <property type="entry name" value="NA-bd_OB-fold"/>
</dbReference>
<evidence type="ECO:0000256" key="5">
    <source>
        <dbReference type="NCBIfam" id="TIGR00008"/>
    </source>
</evidence>
<dbReference type="Gene3D" id="2.40.50.140">
    <property type="entry name" value="Nucleic acid-binding proteins"/>
    <property type="match status" value="1"/>
</dbReference>
<protein>
    <recommendedName>
        <fullName evidence="4 5">Translation initiation factor IF-1</fullName>
    </recommendedName>
</protein>
<dbReference type="PROSITE" id="PS50832">
    <property type="entry name" value="S1_IF1_TYPE"/>
    <property type="match status" value="1"/>
</dbReference>
<dbReference type="GO" id="GO:0043022">
    <property type="term" value="F:ribosome binding"/>
    <property type="evidence" value="ECO:0007669"/>
    <property type="project" value="UniProtKB-UniRule"/>
</dbReference>
<evidence type="ECO:0000256" key="3">
    <source>
        <dbReference type="ARBA" id="ARBA00022917"/>
    </source>
</evidence>
<comment type="caution">
    <text evidence="7">The sequence shown here is derived from an EMBL/GenBank/DDBJ whole genome shotgun (WGS) entry which is preliminary data.</text>
</comment>
<keyword evidence="4" id="KW-0963">Cytoplasm</keyword>
<dbReference type="HAMAP" id="MF_00075">
    <property type="entry name" value="IF_1"/>
    <property type="match status" value="1"/>
</dbReference>
<dbReference type="EMBL" id="PFCJ01000019">
    <property type="protein sequence ID" value="PIR72266.1"/>
    <property type="molecule type" value="Genomic_DNA"/>
</dbReference>
<evidence type="ECO:0000313" key="7">
    <source>
        <dbReference type="EMBL" id="PIR72266.1"/>
    </source>
</evidence>
<dbReference type="GO" id="GO:0019843">
    <property type="term" value="F:rRNA binding"/>
    <property type="evidence" value="ECO:0007669"/>
    <property type="project" value="UniProtKB-UniRule"/>
</dbReference>
<dbReference type="Proteomes" id="UP000228756">
    <property type="component" value="Unassembled WGS sequence"/>
</dbReference>
<comment type="subunit">
    <text evidence="4">Component of the 30S ribosomal translation pre-initiation complex which assembles on the 30S ribosome in the order IF-2 and IF-3, IF-1 and N-formylmethionyl-tRNA(fMet); mRNA recruitment can occur at any time during PIC assembly.</text>
</comment>
<comment type="subcellular location">
    <subcellularLocation>
        <location evidence="4">Cytoplasm</location>
    </subcellularLocation>
</comment>
<keyword evidence="4" id="KW-0699">rRNA-binding</keyword>
<evidence type="ECO:0000256" key="1">
    <source>
        <dbReference type="ARBA" id="ARBA00010939"/>
    </source>
</evidence>
<comment type="function">
    <text evidence="4">One of the essential components for the initiation of protein synthesis. Stabilizes the binding of IF-2 and IF-3 on the 30S subunit to which N-formylmethionyl-tRNA(fMet) subsequently binds. Helps modulate mRNA selection, yielding the 30S pre-initiation complex (PIC). Upon addition of the 50S ribosomal subunit IF-1, IF-2 and IF-3 are released leaving the mature 70S translation initiation complex.</text>
</comment>
<dbReference type="AlphaFoldDB" id="A0A2M6NRU5"/>
<dbReference type="NCBIfam" id="TIGR00008">
    <property type="entry name" value="infA"/>
    <property type="match status" value="1"/>
</dbReference>
<dbReference type="CDD" id="cd04451">
    <property type="entry name" value="S1_IF1"/>
    <property type="match status" value="1"/>
</dbReference>